<evidence type="ECO:0000313" key="9">
    <source>
        <dbReference type="EMBL" id="RLE49997.1"/>
    </source>
</evidence>
<keyword evidence="5 7" id="KW-1133">Transmembrane helix</keyword>
<reference evidence="9 10" key="1">
    <citation type="submission" date="2018-06" db="EMBL/GenBank/DDBJ databases">
        <title>Extensive metabolic versatility and redundancy in microbially diverse, dynamic hydrothermal sediments.</title>
        <authorList>
            <person name="Dombrowski N."/>
            <person name="Teske A."/>
            <person name="Baker B.J."/>
        </authorList>
    </citation>
    <scope>NUCLEOTIDE SEQUENCE [LARGE SCALE GENOMIC DNA]</scope>
    <source>
        <strain evidence="9">B30_G17</strain>
    </source>
</reference>
<name>A0A497ERY6_9CREN</name>
<keyword evidence="9" id="KW-0645">Protease</keyword>
<dbReference type="GO" id="GO:0004252">
    <property type="term" value="F:serine-type endopeptidase activity"/>
    <property type="evidence" value="ECO:0007669"/>
    <property type="project" value="InterPro"/>
</dbReference>
<feature type="transmembrane region" description="Helical" evidence="7">
    <location>
        <begin position="97"/>
        <end position="119"/>
    </location>
</feature>
<keyword evidence="4" id="KW-0378">Hydrolase</keyword>
<evidence type="ECO:0000256" key="1">
    <source>
        <dbReference type="ARBA" id="ARBA00004141"/>
    </source>
</evidence>
<keyword evidence="3 7" id="KW-0812">Transmembrane</keyword>
<evidence type="ECO:0000256" key="5">
    <source>
        <dbReference type="ARBA" id="ARBA00022989"/>
    </source>
</evidence>
<evidence type="ECO:0000256" key="4">
    <source>
        <dbReference type="ARBA" id="ARBA00022801"/>
    </source>
</evidence>
<dbReference type="AlphaFoldDB" id="A0A497ERY6"/>
<feature type="transmembrane region" description="Helical" evidence="7">
    <location>
        <begin position="214"/>
        <end position="233"/>
    </location>
</feature>
<sequence length="259" mass="29417">MIPTRAEPPRKTPIITWSLIAINVIIFLYLIIRGGRALEIATIRFGMIPAKIIRGERLYTLITSMFLHGSFYHLLGNMIYLHVFGSSVESRLGKAKYLMLYLLSGIFASIIHIIIQLLFAQPIIIYGPYLTGIKVIDPLRIPCIGASGAISGILGAYLIMFPYSRIGVMTYDIFGLPIMISVPAIIFIGFWFLYQLYMGFFSLIAPFIYYSGVAFWAHIGGFIGGILICMIIGHKTRRARKIYYIGRRWYDIPVYYSSR</sequence>
<dbReference type="SUPFAM" id="SSF144091">
    <property type="entry name" value="Rhomboid-like"/>
    <property type="match status" value="1"/>
</dbReference>
<dbReference type="Gene3D" id="1.20.1540.10">
    <property type="entry name" value="Rhomboid-like"/>
    <property type="match status" value="1"/>
</dbReference>
<dbReference type="InterPro" id="IPR035952">
    <property type="entry name" value="Rhomboid-like_sf"/>
</dbReference>
<comment type="subcellular location">
    <subcellularLocation>
        <location evidence="1">Membrane</location>
        <topology evidence="1">Multi-pass membrane protein</topology>
    </subcellularLocation>
</comment>
<dbReference type="InterPro" id="IPR022764">
    <property type="entry name" value="Peptidase_S54_rhomboid_dom"/>
</dbReference>
<keyword evidence="6 7" id="KW-0472">Membrane</keyword>
<gene>
    <name evidence="9" type="ORF">DRJ21_02020</name>
</gene>
<accession>A0A497ERY6</accession>
<comment type="caution">
    <text evidence="9">The sequence shown here is derived from an EMBL/GenBank/DDBJ whole genome shotgun (WGS) entry which is preliminary data.</text>
</comment>
<dbReference type="Pfam" id="PF01694">
    <property type="entry name" value="Rhomboid"/>
    <property type="match status" value="1"/>
</dbReference>
<evidence type="ECO:0000256" key="6">
    <source>
        <dbReference type="ARBA" id="ARBA00023136"/>
    </source>
</evidence>
<dbReference type="EMBL" id="QMQY01000077">
    <property type="protein sequence ID" value="RLE49997.1"/>
    <property type="molecule type" value="Genomic_DNA"/>
</dbReference>
<feature type="transmembrane region" description="Helical" evidence="7">
    <location>
        <begin position="65"/>
        <end position="85"/>
    </location>
</feature>
<dbReference type="GO" id="GO:0006508">
    <property type="term" value="P:proteolysis"/>
    <property type="evidence" value="ECO:0007669"/>
    <property type="project" value="UniProtKB-KW"/>
</dbReference>
<feature type="transmembrane region" description="Helical" evidence="7">
    <location>
        <begin position="12"/>
        <end position="32"/>
    </location>
</feature>
<dbReference type="PANTHER" id="PTHR43731">
    <property type="entry name" value="RHOMBOID PROTEASE"/>
    <property type="match status" value="1"/>
</dbReference>
<comment type="similarity">
    <text evidence="2">Belongs to the peptidase S54 family.</text>
</comment>
<dbReference type="PANTHER" id="PTHR43731:SF14">
    <property type="entry name" value="PRESENILIN-ASSOCIATED RHOMBOID-LIKE PROTEIN, MITOCHONDRIAL"/>
    <property type="match status" value="1"/>
</dbReference>
<feature type="domain" description="Peptidase S54 rhomboid" evidence="8">
    <location>
        <begin position="56"/>
        <end position="233"/>
    </location>
</feature>
<evidence type="ECO:0000256" key="2">
    <source>
        <dbReference type="ARBA" id="ARBA00009045"/>
    </source>
</evidence>
<evidence type="ECO:0000256" key="7">
    <source>
        <dbReference type="SAM" id="Phobius"/>
    </source>
</evidence>
<dbReference type="Proteomes" id="UP000281962">
    <property type="component" value="Unassembled WGS sequence"/>
</dbReference>
<proteinExistence type="inferred from homology"/>
<dbReference type="InterPro" id="IPR050925">
    <property type="entry name" value="Rhomboid_protease_S54"/>
</dbReference>
<feature type="transmembrane region" description="Helical" evidence="7">
    <location>
        <begin position="139"/>
        <end position="161"/>
    </location>
</feature>
<dbReference type="GO" id="GO:0016020">
    <property type="term" value="C:membrane"/>
    <property type="evidence" value="ECO:0007669"/>
    <property type="project" value="UniProtKB-SubCell"/>
</dbReference>
<feature type="transmembrane region" description="Helical" evidence="7">
    <location>
        <begin position="173"/>
        <end position="194"/>
    </location>
</feature>
<evidence type="ECO:0000313" key="10">
    <source>
        <dbReference type="Proteomes" id="UP000281962"/>
    </source>
</evidence>
<protein>
    <submittedName>
        <fullName evidence="9">Rhomboid family intramembrane serine protease</fullName>
    </submittedName>
</protein>
<evidence type="ECO:0000256" key="3">
    <source>
        <dbReference type="ARBA" id="ARBA00022692"/>
    </source>
</evidence>
<evidence type="ECO:0000259" key="8">
    <source>
        <dbReference type="Pfam" id="PF01694"/>
    </source>
</evidence>
<organism evidence="9 10">
    <name type="scientific">Thermoproteota archaeon</name>
    <dbReference type="NCBI Taxonomy" id="2056631"/>
    <lineage>
        <taxon>Archaea</taxon>
        <taxon>Thermoproteota</taxon>
    </lineage>
</organism>